<dbReference type="Pfam" id="PF00289">
    <property type="entry name" value="Biotin_carb_N"/>
    <property type="match status" value="1"/>
</dbReference>
<dbReference type="RefSeq" id="WP_184580116.1">
    <property type="nucleotide sequence ID" value="NZ_JACHJL010000035.1"/>
</dbReference>
<reference evidence="5 6" key="1">
    <citation type="submission" date="2020-08" db="EMBL/GenBank/DDBJ databases">
        <title>Genomic Encyclopedia of Type Strains, Phase III (KMG-III): the genomes of soil and plant-associated and newly described type strains.</title>
        <authorList>
            <person name="Whitman W."/>
        </authorList>
    </citation>
    <scope>NUCLEOTIDE SEQUENCE [LARGE SCALE GENOMIC DNA]</scope>
    <source>
        <strain evidence="5 6">CECT 8305</strain>
    </source>
</reference>
<keyword evidence="2" id="KW-0547">Nucleotide-binding</keyword>
<dbReference type="AlphaFoldDB" id="A0A7W9QH61"/>
<organism evidence="5 6">
    <name type="scientific">Streptomyces zagrosensis</name>
    <dbReference type="NCBI Taxonomy" id="1042984"/>
    <lineage>
        <taxon>Bacteria</taxon>
        <taxon>Bacillati</taxon>
        <taxon>Actinomycetota</taxon>
        <taxon>Actinomycetes</taxon>
        <taxon>Kitasatosporales</taxon>
        <taxon>Streptomycetaceae</taxon>
        <taxon>Streptomyces</taxon>
    </lineage>
</organism>
<keyword evidence="3" id="KW-0067">ATP-binding</keyword>
<evidence type="ECO:0000313" key="5">
    <source>
        <dbReference type="EMBL" id="MBB5940178.1"/>
    </source>
</evidence>
<evidence type="ECO:0000256" key="1">
    <source>
        <dbReference type="ARBA" id="ARBA00022598"/>
    </source>
</evidence>
<dbReference type="InterPro" id="IPR016185">
    <property type="entry name" value="PreATP-grasp_dom_sf"/>
</dbReference>
<evidence type="ECO:0000256" key="2">
    <source>
        <dbReference type="ARBA" id="ARBA00022741"/>
    </source>
</evidence>
<sequence length="34" mass="3671">MRKVLIANRGEIAVRVARACRDAGIESVAVYADP</sequence>
<evidence type="ECO:0000259" key="4">
    <source>
        <dbReference type="PROSITE" id="PS50979"/>
    </source>
</evidence>
<proteinExistence type="predicted"/>
<keyword evidence="1" id="KW-0436">Ligase</keyword>
<evidence type="ECO:0000313" key="6">
    <source>
        <dbReference type="Proteomes" id="UP000588098"/>
    </source>
</evidence>
<dbReference type="GO" id="GO:0005524">
    <property type="term" value="F:ATP binding"/>
    <property type="evidence" value="ECO:0007669"/>
    <property type="project" value="UniProtKB-KW"/>
</dbReference>
<dbReference type="InterPro" id="IPR011764">
    <property type="entry name" value="Biotin_carboxylation_dom"/>
</dbReference>
<feature type="non-terminal residue" evidence="5">
    <location>
        <position position="34"/>
    </location>
</feature>
<feature type="domain" description="Biotin carboxylation" evidence="4">
    <location>
        <begin position="1"/>
        <end position="34"/>
    </location>
</feature>
<name>A0A7W9QH61_9ACTN</name>
<dbReference type="EMBL" id="JACHJL010000035">
    <property type="protein sequence ID" value="MBB5940178.1"/>
    <property type="molecule type" value="Genomic_DNA"/>
</dbReference>
<dbReference type="PANTHER" id="PTHR45007">
    <property type="entry name" value="CARBOXYLASE, PUTATIVE (AFU_ORTHOLOGUE AFUA_5G07570)-RELATED"/>
    <property type="match status" value="1"/>
</dbReference>
<dbReference type="PROSITE" id="PS50979">
    <property type="entry name" value="BC"/>
    <property type="match status" value="1"/>
</dbReference>
<evidence type="ECO:0000256" key="3">
    <source>
        <dbReference type="ARBA" id="ARBA00022840"/>
    </source>
</evidence>
<protein>
    <submittedName>
        <fullName evidence="5">Acetyl/propionyl-CoA carboxylase alpha subunit</fullName>
    </submittedName>
</protein>
<accession>A0A7W9QH61</accession>
<comment type="caution">
    <text evidence="5">The sequence shown here is derived from an EMBL/GenBank/DDBJ whole genome shotgun (WGS) entry which is preliminary data.</text>
</comment>
<keyword evidence="6" id="KW-1185">Reference proteome</keyword>
<dbReference type="InterPro" id="IPR005481">
    <property type="entry name" value="BC-like_N"/>
</dbReference>
<dbReference type="GO" id="GO:0016874">
    <property type="term" value="F:ligase activity"/>
    <property type="evidence" value="ECO:0007669"/>
    <property type="project" value="UniProtKB-KW"/>
</dbReference>
<dbReference type="Gene3D" id="3.40.50.20">
    <property type="match status" value="1"/>
</dbReference>
<gene>
    <name evidence="5" type="ORF">FHS42_007276</name>
</gene>
<dbReference type="SUPFAM" id="SSF52440">
    <property type="entry name" value="PreATP-grasp domain"/>
    <property type="match status" value="1"/>
</dbReference>
<dbReference type="PANTHER" id="PTHR45007:SF1">
    <property type="entry name" value="CARBOXYLASE, PUTATIVE (AFU_ORTHOLOGUE AFUA_5G07570)-RELATED"/>
    <property type="match status" value="1"/>
</dbReference>
<dbReference type="Proteomes" id="UP000588098">
    <property type="component" value="Unassembled WGS sequence"/>
</dbReference>